<reference evidence="1 2" key="1">
    <citation type="submission" date="2016-10" db="EMBL/GenBank/DDBJ databases">
        <authorList>
            <person name="Varghese N."/>
            <person name="Submissions S."/>
        </authorList>
    </citation>
    <scope>NUCLEOTIDE SEQUENCE [LARGE SCALE GENOMIC DNA]</scope>
    <source>
        <strain evidence="1 2">DSM 26672</strain>
    </source>
</reference>
<dbReference type="EMBL" id="FNBZ01000016">
    <property type="protein sequence ID" value="SDH79541.1"/>
    <property type="molecule type" value="Genomic_DNA"/>
</dbReference>
<keyword evidence="2" id="KW-1185">Reference proteome</keyword>
<protein>
    <submittedName>
        <fullName evidence="1">Uncharacterized protein</fullName>
    </submittedName>
</protein>
<dbReference type="RefSeq" id="WP_139163636.1">
    <property type="nucleotide sequence ID" value="NZ_FNBZ01000016.1"/>
</dbReference>
<proteinExistence type="predicted"/>
<name>A0ABY0P9Z8_9HYPH</name>
<dbReference type="Proteomes" id="UP000199468">
    <property type="component" value="Unassembled WGS sequence"/>
</dbReference>
<comment type="caution">
    <text evidence="1">The sequence shown here is derived from an EMBL/GenBank/DDBJ whole genome shotgun (WGS) entry which is preliminary data.</text>
</comment>
<accession>A0ABY0P9Z8</accession>
<organism evidence="1 2">
    <name type="scientific">Bosea robiniae</name>
    <dbReference type="NCBI Taxonomy" id="1036780"/>
    <lineage>
        <taxon>Bacteria</taxon>
        <taxon>Pseudomonadati</taxon>
        <taxon>Pseudomonadota</taxon>
        <taxon>Alphaproteobacteria</taxon>
        <taxon>Hyphomicrobiales</taxon>
        <taxon>Boseaceae</taxon>
        <taxon>Bosea</taxon>
    </lineage>
</organism>
<gene>
    <name evidence="1" type="ORF">SAMN05421844_11619</name>
</gene>
<sequence>MSDKPTIAVPVVKPTMIELSSDPRGDATIKFVTAGDADVLMVLPMAALFELEAMLAKASQQQAKYQPVQ</sequence>
<evidence type="ECO:0000313" key="2">
    <source>
        <dbReference type="Proteomes" id="UP000199468"/>
    </source>
</evidence>
<evidence type="ECO:0000313" key="1">
    <source>
        <dbReference type="EMBL" id="SDH79541.1"/>
    </source>
</evidence>